<name>A0A9P5PS73_9AGAR</name>
<keyword evidence="1" id="KW-1133">Transmembrane helix</keyword>
<comment type="caution">
    <text evidence="2">The sequence shown here is derived from an EMBL/GenBank/DDBJ whole genome shotgun (WGS) entry which is preliminary data.</text>
</comment>
<evidence type="ECO:0000313" key="3">
    <source>
        <dbReference type="Proteomes" id="UP000772434"/>
    </source>
</evidence>
<evidence type="ECO:0000256" key="1">
    <source>
        <dbReference type="SAM" id="Phobius"/>
    </source>
</evidence>
<feature type="transmembrane region" description="Helical" evidence="1">
    <location>
        <begin position="93"/>
        <end position="111"/>
    </location>
</feature>
<keyword evidence="1" id="KW-0812">Transmembrane</keyword>
<evidence type="ECO:0000313" key="2">
    <source>
        <dbReference type="EMBL" id="KAF9067542.1"/>
    </source>
</evidence>
<dbReference type="AlphaFoldDB" id="A0A9P5PS73"/>
<sequence length="143" mass="16012">MVRVRNTDRGEGVHDGPEEDACTMMVLVVRMEGCLRSSSSRLIWKACLRGLGSHLAVGPSWTASTCGKKIQTAVINRGQVVVIRERRFQVLQLYAFWRLSLSSIFAWPPIISESFFPTFRSRQVIDVSLPLSTLLVVVVYISA</sequence>
<reference evidence="2" key="1">
    <citation type="submission" date="2020-11" db="EMBL/GenBank/DDBJ databases">
        <authorList>
            <consortium name="DOE Joint Genome Institute"/>
            <person name="Ahrendt S."/>
            <person name="Riley R."/>
            <person name="Andreopoulos W."/>
            <person name="Labutti K."/>
            <person name="Pangilinan J."/>
            <person name="Ruiz-Duenas F.J."/>
            <person name="Barrasa J.M."/>
            <person name="Sanchez-Garcia M."/>
            <person name="Camarero S."/>
            <person name="Miyauchi S."/>
            <person name="Serrano A."/>
            <person name="Linde D."/>
            <person name="Babiker R."/>
            <person name="Drula E."/>
            <person name="Ayuso-Fernandez I."/>
            <person name="Pacheco R."/>
            <person name="Padilla G."/>
            <person name="Ferreira P."/>
            <person name="Barriuso J."/>
            <person name="Kellner H."/>
            <person name="Castanera R."/>
            <person name="Alfaro M."/>
            <person name="Ramirez L."/>
            <person name="Pisabarro A.G."/>
            <person name="Kuo A."/>
            <person name="Tritt A."/>
            <person name="Lipzen A."/>
            <person name="He G."/>
            <person name="Yan M."/>
            <person name="Ng V."/>
            <person name="Cullen D."/>
            <person name="Martin F."/>
            <person name="Rosso M.-N."/>
            <person name="Henrissat B."/>
            <person name="Hibbett D."/>
            <person name="Martinez A.T."/>
            <person name="Grigoriev I.V."/>
        </authorList>
    </citation>
    <scope>NUCLEOTIDE SEQUENCE</scope>
    <source>
        <strain evidence="2">AH 40177</strain>
    </source>
</reference>
<dbReference type="Proteomes" id="UP000772434">
    <property type="component" value="Unassembled WGS sequence"/>
</dbReference>
<feature type="transmembrane region" description="Helical" evidence="1">
    <location>
        <begin position="123"/>
        <end position="141"/>
    </location>
</feature>
<organism evidence="2 3">
    <name type="scientific">Rhodocollybia butyracea</name>
    <dbReference type="NCBI Taxonomy" id="206335"/>
    <lineage>
        <taxon>Eukaryota</taxon>
        <taxon>Fungi</taxon>
        <taxon>Dikarya</taxon>
        <taxon>Basidiomycota</taxon>
        <taxon>Agaricomycotina</taxon>
        <taxon>Agaricomycetes</taxon>
        <taxon>Agaricomycetidae</taxon>
        <taxon>Agaricales</taxon>
        <taxon>Marasmiineae</taxon>
        <taxon>Omphalotaceae</taxon>
        <taxon>Rhodocollybia</taxon>
    </lineage>
</organism>
<gene>
    <name evidence="2" type="ORF">BDP27DRAFT_1328772</name>
</gene>
<keyword evidence="3" id="KW-1185">Reference proteome</keyword>
<protein>
    <submittedName>
        <fullName evidence="2">Uncharacterized protein</fullName>
    </submittedName>
</protein>
<accession>A0A9P5PS73</accession>
<proteinExistence type="predicted"/>
<dbReference type="EMBL" id="JADNRY010000072">
    <property type="protein sequence ID" value="KAF9067542.1"/>
    <property type="molecule type" value="Genomic_DNA"/>
</dbReference>
<keyword evidence="1" id="KW-0472">Membrane</keyword>